<organism evidence="2">
    <name type="scientific">Kwoniella dejecticola CBS 10117</name>
    <dbReference type="NCBI Taxonomy" id="1296121"/>
    <lineage>
        <taxon>Eukaryota</taxon>
        <taxon>Fungi</taxon>
        <taxon>Dikarya</taxon>
        <taxon>Basidiomycota</taxon>
        <taxon>Agaricomycotina</taxon>
        <taxon>Tremellomycetes</taxon>
        <taxon>Tremellales</taxon>
        <taxon>Cryptococcaceae</taxon>
        <taxon>Kwoniella</taxon>
    </lineage>
</organism>
<dbReference type="OrthoDB" id="2566583at2759"/>
<keyword evidence="1" id="KW-0732">Signal</keyword>
<dbReference type="VEuPathDB" id="FungiDB:I303_00577"/>
<reference evidence="3" key="2">
    <citation type="submission" date="2013-07" db="EMBL/GenBank/DDBJ databases">
        <authorList>
            <consortium name="The Broad Institute Genome Sequencing Platform"/>
            <person name="Cuomo C."/>
            <person name="Litvintseva A."/>
            <person name="Chen Y."/>
            <person name="Heitman J."/>
            <person name="Sun S."/>
            <person name="Springer D."/>
            <person name="Dromer F."/>
            <person name="Young S.K."/>
            <person name="Zeng Q."/>
            <person name="Gargeya S."/>
            <person name="Fitzgerald M."/>
            <person name="Abouelleil A."/>
            <person name="Alvarado L."/>
            <person name="Berlin A.M."/>
            <person name="Chapman S.B."/>
            <person name="Dewar J."/>
            <person name="Goldberg J."/>
            <person name="Griggs A."/>
            <person name="Gujja S."/>
            <person name="Hansen M."/>
            <person name="Howarth C."/>
            <person name="Imamovic A."/>
            <person name="Larimer J."/>
            <person name="McCowan C."/>
            <person name="Murphy C."/>
            <person name="Pearson M."/>
            <person name="Priest M."/>
            <person name="Roberts A."/>
            <person name="Saif S."/>
            <person name="Shea T."/>
            <person name="Sykes S."/>
            <person name="Wortman J."/>
            <person name="Nusbaum C."/>
            <person name="Birren B."/>
        </authorList>
    </citation>
    <scope>NUCLEOTIDE SEQUENCE</scope>
    <source>
        <strain evidence="3">CBS 10117</strain>
    </source>
</reference>
<evidence type="ECO:0000313" key="4">
    <source>
        <dbReference type="Proteomes" id="UP000078595"/>
    </source>
</evidence>
<dbReference type="GeneID" id="28964276"/>
<evidence type="ECO:0000313" key="3">
    <source>
        <dbReference type="EMBL" id="WWC58040.1"/>
    </source>
</evidence>
<feature type="chain" id="PRO_5008342359" evidence="1">
    <location>
        <begin position="19"/>
        <end position="261"/>
    </location>
</feature>
<accession>A0A1A6AFB3</accession>
<reference evidence="3" key="3">
    <citation type="submission" date="2024-02" db="EMBL/GenBank/DDBJ databases">
        <title>Comparative genomics of Cryptococcus and Kwoniella reveals pathogenesis evolution and contrasting modes of karyotype evolution via chromosome fusion or intercentromeric recombination.</title>
        <authorList>
            <person name="Coelho M.A."/>
            <person name="David-Palma M."/>
            <person name="Shea T."/>
            <person name="Bowers K."/>
            <person name="McGinley-Smith S."/>
            <person name="Mohammad A.W."/>
            <person name="Gnirke A."/>
            <person name="Yurkov A.M."/>
            <person name="Nowrousian M."/>
            <person name="Sun S."/>
            <person name="Cuomo C.A."/>
            <person name="Heitman J."/>
        </authorList>
    </citation>
    <scope>NUCLEOTIDE SEQUENCE</scope>
    <source>
        <strain evidence="3">CBS 10117</strain>
    </source>
</reference>
<dbReference type="EMBL" id="CP144530">
    <property type="protein sequence ID" value="WWC58040.1"/>
    <property type="molecule type" value="Genomic_DNA"/>
</dbReference>
<feature type="signal peptide" evidence="1">
    <location>
        <begin position="1"/>
        <end position="18"/>
    </location>
</feature>
<dbReference type="RefSeq" id="XP_018266602.1">
    <property type="nucleotide sequence ID" value="XM_018403948.1"/>
</dbReference>
<gene>
    <name evidence="2" type="ORF">I303_00577</name>
    <name evidence="3" type="ORF">I303_100575</name>
</gene>
<evidence type="ECO:0000256" key="1">
    <source>
        <dbReference type="SAM" id="SignalP"/>
    </source>
</evidence>
<keyword evidence="4" id="KW-1185">Reference proteome</keyword>
<name>A0A1A6AFB3_9TREE</name>
<sequence>MLATRLSWFVVLVSFTLAFSFDRPHLATKDAQPTLPGRDDILTNAERLAQGMLPAMPKGLERKFAIETDKRSADGKNKRQAVCPSARPIAFPPHREDPVDILFQFTANTYESILLPFEARIGNTRSNMLSIGSNGFVQFASGQGATELDDGIPTTTLASTALAVYWDALDYTDNLESVRYAINSTSLTIHYYAQLQEMPNENLIFTIYYDTNSENSSGDSATIGWQDGDQYTLFNYHVHGTIQAFMRLALDTTCPGRYIVS</sequence>
<protein>
    <submittedName>
        <fullName evidence="2">Uncharacterized protein</fullName>
    </submittedName>
</protein>
<proteinExistence type="predicted"/>
<dbReference type="STRING" id="1296121.A0A1A6AFB3"/>
<evidence type="ECO:0000313" key="2">
    <source>
        <dbReference type="EMBL" id="OBR88760.1"/>
    </source>
</evidence>
<dbReference type="EMBL" id="KI894027">
    <property type="protein sequence ID" value="OBR88760.1"/>
    <property type="molecule type" value="Genomic_DNA"/>
</dbReference>
<dbReference type="AlphaFoldDB" id="A0A1A6AFB3"/>
<dbReference type="KEGG" id="kdj:28964276"/>
<reference evidence="2" key="1">
    <citation type="submission" date="2013-07" db="EMBL/GenBank/DDBJ databases">
        <title>The Genome Sequence of Cryptococcus dejecticola CBS10117.</title>
        <authorList>
            <consortium name="The Broad Institute Genome Sequencing Platform"/>
            <person name="Cuomo C."/>
            <person name="Litvintseva A."/>
            <person name="Chen Y."/>
            <person name="Heitman J."/>
            <person name="Sun S."/>
            <person name="Springer D."/>
            <person name="Dromer F."/>
            <person name="Young S.K."/>
            <person name="Zeng Q."/>
            <person name="Gargeya S."/>
            <person name="Fitzgerald M."/>
            <person name="Abouelleil A."/>
            <person name="Alvarado L."/>
            <person name="Berlin A.M."/>
            <person name="Chapman S.B."/>
            <person name="Dewar J."/>
            <person name="Goldberg J."/>
            <person name="Griggs A."/>
            <person name="Gujja S."/>
            <person name="Hansen M."/>
            <person name="Howarth C."/>
            <person name="Imamovic A."/>
            <person name="Larimer J."/>
            <person name="McCowan C."/>
            <person name="Murphy C."/>
            <person name="Pearson M."/>
            <person name="Priest M."/>
            <person name="Roberts A."/>
            <person name="Saif S."/>
            <person name="Shea T."/>
            <person name="Sykes S."/>
            <person name="Wortman J."/>
            <person name="Nusbaum C."/>
            <person name="Birren B."/>
        </authorList>
    </citation>
    <scope>NUCLEOTIDE SEQUENCE [LARGE SCALE GENOMIC DNA]</scope>
    <source>
        <strain evidence="2">CBS 10117</strain>
    </source>
</reference>
<dbReference type="Proteomes" id="UP000078595">
    <property type="component" value="Chromosome 1"/>
</dbReference>